<reference evidence="2" key="2">
    <citation type="journal article" date="2015" name="Data Brief">
        <title>Shoot transcriptome of the giant reed, Arundo donax.</title>
        <authorList>
            <person name="Barrero R.A."/>
            <person name="Guerrero F.D."/>
            <person name="Moolhuijzen P."/>
            <person name="Goolsby J.A."/>
            <person name="Tidwell J."/>
            <person name="Bellgard S.E."/>
            <person name="Bellgard M.I."/>
        </authorList>
    </citation>
    <scope>NUCLEOTIDE SEQUENCE</scope>
    <source>
        <tissue evidence="2">Shoot tissue taken approximately 20 cm above the soil surface</tissue>
    </source>
</reference>
<name>A0A0A9BYD7_ARUDO</name>
<keyword evidence="1" id="KW-0472">Membrane</keyword>
<evidence type="ECO:0000256" key="1">
    <source>
        <dbReference type="SAM" id="Phobius"/>
    </source>
</evidence>
<dbReference type="AlphaFoldDB" id="A0A0A9BYD7"/>
<dbReference type="EMBL" id="GBRH01229559">
    <property type="protein sequence ID" value="JAD68336.1"/>
    <property type="molecule type" value="Transcribed_RNA"/>
</dbReference>
<keyword evidence="1" id="KW-1133">Transmembrane helix</keyword>
<feature type="transmembrane region" description="Helical" evidence="1">
    <location>
        <begin position="31"/>
        <end position="50"/>
    </location>
</feature>
<proteinExistence type="predicted"/>
<accession>A0A0A9BYD7</accession>
<sequence>MIPLVNLDVLTLTQTELHARDQDLLIRPADGSWICAPVVSLFLFICLIVLNQGWLQVPTTYLHLWQMRYLLQGGANVVRCLACPRPLFKCNGPRAGLVDGAAQGGWTPEAARPLPWGCPWREGAPTVADSLLCVEFLEKAPRVHGEPLLGPDYGGLA</sequence>
<organism evidence="2">
    <name type="scientific">Arundo donax</name>
    <name type="common">Giant reed</name>
    <name type="synonym">Donax arundinaceus</name>
    <dbReference type="NCBI Taxonomy" id="35708"/>
    <lineage>
        <taxon>Eukaryota</taxon>
        <taxon>Viridiplantae</taxon>
        <taxon>Streptophyta</taxon>
        <taxon>Embryophyta</taxon>
        <taxon>Tracheophyta</taxon>
        <taxon>Spermatophyta</taxon>
        <taxon>Magnoliopsida</taxon>
        <taxon>Liliopsida</taxon>
        <taxon>Poales</taxon>
        <taxon>Poaceae</taxon>
        <taxon>PACMAD clade</taxon>
        <taxon>Arundinoideae</taxon>
        <taxon>Arundineae</taxon>
        <taxon>Arundo</taxon>
    </lineage>
</organism>
<protein>
    <submittedName>
        <fullName evidence="2">Uncharacterized protein</fullName>
    </submittedName>
</protein>
<reference evidence="2" key="1">
    <citation type="submission" date="2014-09" db="EMBL/GenBank/DDBJ databases">
        <authorList>
            <person name="Magalhaes I.L.F."/>
            <person name="Oliveira U."/>
            <person name="Santos F.R."/>
            <person name="Vidigal T.H.D.A."/>
            <person name="Brescovit A.D."/>
            <person name="Santos A.J."/>
        </authorList>
    </citation>
    <scope>NUCLEOTIDE SEQUENCE</scope>
    <source>
        <tissue evidence="2">Shoot tissue taken approximately 20 cm above the soil surface</tissue>
    </source>
</reference>
<keyword evidence="1" id="KW-0812">Transmembrane</keyword>
<evidence type="ECO:0000313" key="2">
    <source>
        <dbReference type="EMBL" id="JAD68336.1"/>
    </source>
</evidence>